<dbReference type="EMBL" id="JBBPBN010000004">
    <property type="protein sequence ID" value="KAK9041294.1"/>
    <property type="molecule type" value="Genomic_DNA"/>
</dbReference>
<dbReference type="Proteomes" id="UP001396334">
    <property type="component" value="Unassembled WGS sequence"/>
</dbReference>
<evidence type="ECO:0000313" key="4">
    <source>
        <dbReference type="Proteomes" id="UP001396334"/>
    </source>
</evidence>
<evidence type="ECO:0000313" key="3">
    <source>
        <dbReference type="EMBL" id="KAK9041294.1"/>
    </source>
</evidence>
<comment type="caution">
    <text evidence="3">The sequence shown here is derived from an EMBL/GenBank/DDBJ whole genome shotgun (WGS) entry which is preliminary data.</text>
</comment>
<feature type="compositionally biased region" description="Low complexity" evidence="1">
    <location>
        <begin position="272"/>
        <end position="283"/>
    </location>
</feature>
<evidence type="ECO:0000259" key="2">
    <source>
        <dbReference type="Pfam" id="PF20167"/>
    </source>
</evidence>
<proteinExistence type="predicted"/>
<reference evidence="3 4" key="1">
    <citation type="journal article" date="2024" name="G3 (Bethesda)">
        <title>Genome assembly of Hibiscus sabdariffa L. provides insights into metabolisms of medicinal natural products.</title>
        <authorList>
            <person name="Kim T."/>
        </authorList>
    </citation>
    <scope>NUCLEOTIDE SEQUENCE [LARGE SCALE GENOMIC DNA]</scope>
    <source>
        <strain evidence="3">TK-2024</strain>
        <tissue evidence="3">Old leaves</tissue>
    </source>
</reference>
<accession>A0ABR2TV66</accession>
<dbReference type="Pfam" id="PF20167">
    <property type="entry name" value="Transposase_32"/>
    <property type="match status" value="1"/>
</dbReference>
<gene>
    <name evidence="3" type="ORF">V6N11_016403</name>
</gene>
<name>A0ABR2TV66_9ROSI</name>
<keyword evidence="4" id="KW-1185">Reference proteome</keyword>
<evidence type="ECO:0000256" key="1">
    <source>
        <dbReference type="SAM" id="MobiDB-lite"/>
    </source>
</evidence>
<feature type="compositionally biased region" description="Low complexity" evidence="1">
    <location>
        <begin position="298"/>
        <end position="316"/>
    </location>
</feature>
<dbReference type="InterPro" id="IPR046796">
    <property type="entry name" value="Transposase_32_dom"/>
</dbReference>
<protein>
    <recommendedName>
        <fullName evidence="2">Putative plant transposon protein domain-containing protein</fullName>
    </recommendedName>
</protein>
<organism evidence="3 4">
    <name type="scientific">Hibiscus sabdariffa</name>
    <name type="common">roselle</name>
    <dbReference type="NCBI Taxonomy" id="183260"/>
    <lineage>
        <taxon>Eukaryota</taxon>
        <taxon>Viridiplantae</taxon>
        <taxon>Streptophyta</taxon>
        <taxon>Embryophyta</taxon>
        <taxon>Tracheophyta</taxon>
        <taxon>Spermatophyta</taxon>
        <taxon>Magnoliopsida</taxon>
        <taxon>eudicotyledons</taxon>
        <taxon>Gunneridae</taxon>
        <taxon>Pentapetalae</taxon>
        <taxon>rosids</taxon>
        <taxon>malvids</taxon>
        <taxon>Malvales</taxon>
        <taxon>Malvaceae</taxon>
        <taxon>Malvoideae</taxon>
        <taxon>Hibiscus</taxon>
    </lineage>
</organism>
<feature type="region of interest" description="Disordered" evidence="1">
    <location>
        <begin position="250"/>
        <end position="355"/>
    </location>
</feature>
<sequence length="355" mass="39490">MDSARYNLVAAKSKWEEQAFFFDDALPNYGLEQFVHNRLRELGWFQFGRHSPRANFNWVLEFYANNANGEDFSVVRGRRVPTTAAIINDLFDLPNDAPSFYQMLEGFEEEDYEVIKNLLCQPNTQWNTTGRNPYSVSRQSLIPEAKLWNTFVKRNLLPTSHNQTVDRTRLLLISTIMTGFRVNVGEILANELAALCQSDKGILAFPCLVSALCRRVNTPMFDTDNYQAEKTGWTRAVYMRKMNVADAEPLNMAMPTPPASPVNEADVRVEDSAPPSSAEPSAADEQHHTPSPSPPVIPVSSHTTTTSPATTPAAPAEQTRSRTADTPLGSTPSNPAPSPSALPSLKRQDYFSTCC</sequence>
<feature type="domain" description="Putative plant transposon protein" evidence="2">
    <location>
        <begin position="41"/>
        <end position="218"/>
    </location>
</feature>